<dbReference type="OrthoDB" id="275663at2"/>
<evidence type="ECO:0000256" key="1">
    <source>
        <dbReference type="SAM" id="Coils"/>
    </source>
</evidence>
<dbReference type="EMBL" id="FNRJ01000001">
    <property type="protein sequence ID" value="SEA14771.1"/>
    <property type="molecule type" value="Genomic_DNA"/>
</dbReference>
<dbReference type="Gene3D" id="1.20.5.2950">
    <property type="match status" value="1"/>
</dbReference>
<evidence type="ECO:0000313" key="2">
    <source>
        <dbReference type="EMBL" id="SEA14771.1"/>
    </source>
</evidence>
<protein>
    <submittedName>
        <fullName evidence="2">V/A-type H+-transporting ATPase subunit E</fullName>
    </submittedName>
</protein>
<dbReference type="RefSeq" id="WP_091822753.1">
    <property type="nucleotide sequence ID" value="NZ_FNRJ01000001.1"/>
</dbReference>
<sequence length="227" mass="25901">MTEQVKGHAASGVEELISRLREQGVEQGQQRAAELIEEAEHRADWLLQQAHQEADELKRKAHDEAERMKRAGEDALKMAARDMNLQVREMLSRTFADRVKLLISEELDSHAFMRELIREVVLQACGDADLASMEKIDLLLPADFIGLEELRRHPQAYRASQLSQYVQEQLSVLLREGIVLDTHDGKGIRIRTNGEATEIDLSDRALAELLLRHLQPRFRAILEGVIR</sequence>
<evidence type="ECO:0000313" key="3">
    <source>
        <dbReference type="Proteomes" id="UP000242469"/>
    </source>
</evidence>
<gene>
    <name evidence="2" type="ORF">SAMN02745729_101587</name>
</gene>
<accession>A0A1H3YUA0</accession>
<dbReference type="AlphaFoldDB" id="A0A1H3YUA0"/>
<name>A0A1H3YUA0_9GAMM</name>
<organism evidence="2 3">
    <name type="scientific">Marinobacterium iners DSM 11526</name>
    <dbReference type="NCBI Taxonomy" id="1122198"/>
    <lineage>
        <taxon>Bacteria</taxon>
        <taxon>Pseudomonadati</taxon>
        <taxon>Pseudomonadota</taxon>
        <taxon>Gammaproteobacteria</taxon>
        <taxon>Oceanospirillales</taxon>
        <taxon>Oceanospirillaceae</taxon>
        <taxon>Marinobacterium</taxon>
    </lineage>
</organism>
<keyword evidence="3" id="KW-1185">Reference proteome</keyword>
<reference evidence="3" key="1">
    <citation type="submission" date="2016-10" db="EMBL/GenBank/DDBJ databases">
        <authorList>
            <person name="Varghese N."/>
            <person name="Submissions S."/>
        </authorList>
    </citation>
    <scope>NUCLEOTIDE SEQUENCE [LARGE SCALE GENOMIC DNA]</scope>
    <source>
        <strain evidence="3">DSM 11526</strain>
    </source>
</reference>
<dbReference type="Proteomes" id="UP000242469">
    <property type="component" value="Unassembled WGS sequence"/>
</dbReference>
<keyword evidence="1" id="KW-0175">Coiled coil</keyword>
<proteinExistence type="predicted"/>
<dbReference type="STRING" id="1122198.SAMN02745729_101587"/>
<feature type="coiled-coil region" evidence="1">
    <location>
        <begin position="47"/>
        <end position="74"/>
    </location>
</feature>